<dbReference type="Pfam" id="PF02780">
    <property type="entry name" value="Transketolase_C"/>
    <property type="match status" value="1"/>
</dbReference>
<dbReference type="Proteomes" id="UP000269148">
    <property type="component" value="Unassembled WGS sequence"/>
</dbReference>
<comment type="cofactor">
    <cofactor evidence="1">
        <name>thiamine diphosphate</name>
        <dbReference type="ChEBI" id="CHEBI:58937"/>
    </cofactor>
</comment>
<proteinExistence type="inferred from homology"/>
<dbReference type="Gene3D" id="3.40.50.920">
    <property type="match status" value="1"/>
</dbReference>
<evidence type="ECO:0000256" key="1">
    <source>
        <dbReference type="ARBA" id="ARBA00001964"/>
    </source>
</evidence>
<dbReference type="EMBL" id="QLQD01000084">
    <property type="protein sequence ID" value="RLU54643.1"/>
    <property type="molecule type" value="Genomic_DNA"/>
</dbReference>
<organism evidence="5 6">
    <name type="scientific">Streptococcus iniae</name>
    <name type="common">Streptococcus shiloi</name>
    <dbReference type="NCBI Taxonomy" id="1346"/>
    <lineage>
        <taxon>Bacteria</taxon>
        <taxon>Bacillati</taxon>
        <taxon>Bacillota</taxon>
        <taxon>Bacilli</taxon>
        <taxon>Lactobacillales</taxon>
        <taxon>Streptococcaceae</taxon>
        <taxon>Streptococcus</taxon>
    </lineage>
</organism>
<reference evidence="5 6" key="1">
    <citation type="submission" date="2018-06" db="EMBL/GenBank/DDBJ databases">
        <title>Mutators as drivers of adaptation in pathogenic bacteria and a risk factor for host jumps and vaccine escape.</title>
        <authorList>
            <person name="Barnes A.C."/>
            <person name="Silayeva O."/>
        </authorList>
    </citation>
    <scope>NUCLEOTIDE SEQUENCE [LARGE SCALE GENOMIC DNA]</scope>
    <source>
        <strain evidence="5 6">QMA0445</strain>
    </source>
</reference>
<comment type="caution">
    <text evidence="5">The sequence shown here is derived from an EMBL/GenBank/DDBJ whole genome shotgun (WGS) entry which is preliminary data.</text>
</comment>
<comment type="similarity">
    <text evidence="2">Belongs to the transketolase family.</text>
</comment>
<dbReference type="InterPro" id="IPR051157">
    <property type="entry name" value="PDH/Transketolase"/>
</dbReference>
<dbReference type="PANTHER" id="PTHR43825:SF1">
    <property type="entry name" value="TRANSKETOLASE-LIKE PYRIMIDINE-BINDING DOMAIN-CONTAINING PROTEIN"/>
    <property type="match status" value="1"/>
</dbReference>
<accession>A0A3L8G5C9</accession>
<evidence type="ECO:0000313" key="5">
    <source>
        <dbReference type="EMBL" id="RLU54643.1"/>
    </source>
</evidence>
<name>A0A3L8G5C9_STRIN</name>
<dbReference type="SUPFAM" id="SSF52518">
    <property type="entry name" value="Thiamin diphosphate-binding fold (THDP-binding)"/>
    <property type="match status" value="1"/>
</dbReference>
<dbReference type="RefSeq" id="WP_121792140.1">
    <property type="nucleotide sequence ID" value="NZ_QLQC01000085.1"/>
</dbReference>
<dbReference type="AlphaFoldDB" id="A0A3L8G5C9"/>
<dbReference type="InterPro" id="IPR029061">
    <property type="entry name" value="THDP-binding"/>
</dbReference>
<feature type="domain" description="Transketolase-like pyrimidine-binding" evidence="4">
    <location>
        <begin position="6"/>
        <end position="171"/>
    </location>
</feature>
<keyword evidence="3" id="KW-0786">Thiamine pyrophosphate</keyword>
<gene>
    <name evidence="5" type="ORF">DIY07_10000</name>
</gene>
<dbReference type="InterPro" id="IPR009014">
    <property type="entry name" value="Transketo_C/PFOR_II"/>
</dbReference>
<evidence type="ECO:0000313" key="6">
    <source>
        <dbReference type="Proteomes" id="UP000269148"/>
    </source>
</evidence>
<evidence type="ECO:0000259" key="4">
    <source>
        <dbReference type="SMART" id="SM00861"/>
    </source>
</evidence>
<dbReference type="CDD" id="cd07033">
    <property type="entry name" value="TPP_PYR_DXS_TK_like"/>
    <property type="match status" value="1"/>
</dbReference>
<evidence type="ECO:0000256" key="3">
    <source>
        <dbReference type="ARBA" id="ARBA00023052"/>
    </source>
</evidence>
<dbReference type="STRING" id="1346.BMF34_09760"/>
<dbReference type="InterPro" id="IPR005475">
    <property type="entry name" value="Transketolase-like_Pyr-bd"/>
</dbReference>
<dbReference type="InterPro" id="IPR033248">
    <property type="entry name" value="Transketolase_C"/>
</dbReference>
<dbReference type="SMART" id="SM00861">
    <property type="entry name" value="Transket_pyr"/>
    <property type="match status" value="1"/>
</dbReference>
<dbReference type="Pfam" id="PF02779">
    <property type="entry name" value="Transket_pyr"/>
    <property type="match status" value="1"/>
</dbReference>
<protein>
    <submittedName>
        <fullName evidence="5">Transketolase family protein</fullName>
    </submittedName>
</protein>
<dbReference type="PANTHER" id="PTHR43825">
    <property type="entry name" value="PYRUVATE DEHYDROGENASE E1 COMPONENT"/>
    <property type="match status" value="1"/>
</dbReference>
<evidence type="ECO:0000256" key="2">
    <source>
        <dbReference type="ARBA" id="ARBA00007131"/>
    </source>
</evidence>
<sequence>MMRHVKEMRYVYRDFLKTANKINSKVTVLEADLSSSMATNGLAKEFGNRYINVGIMEAEMVGLAAGLAVKGYKPYLHTFGPFASRRVFDQLFVSLAYAKLNATVIGSDAGVTAEMNGGTHMPFEEIGLMRLVPNAVVYDVCDDIQFDAVLKRTLTSKAFHYIRTTRKAPKAVYNGDEDFSKGYVQLRQGPEATIVASGIMVAEALEVADKLAKEGLEVGVIDLFRIKPIHEDIKGLLVGKPVLTVENHNKIGGVGSAICELLSQETDTPVRRMGVDERFGQVGKMDYLLEVYELTQDHIYHNIKEFLKDYH</sequence>
<dbReference type="FunFam" id="3.40.50.970:FF:000129">
    <property type="entry name" value="Transketolase"/>
    <property type="match status" value="1"/>
</dbReference>
<dbReference type="Gene3D" id="3.40.50.970">
    <property type="match status" value="1"/>
</dbReference>
<dbReference type="SUPFAM" id="SSF52922">
    <property type="entry name" value="TK C-terminal domain-like"/>
    <property type="match status" value="1"/>
</dbReference>
<dbReference type="OrthoDB" id="9803371at2"/>